<dbReference type="PRINTS" id="PR00837">
    <property type="entry name" value="V5TPXLIKE"/>
</dbReference>
<dbReference type="CDD" id="cd05382">
    <property type="entry name" value="CAP_GAPR1-like"/>
    <property type="match status" value="1"/>
</dbReference>
<dbReference type="Pfam" id="PF00188">
    <property type="entry name" value="CAP"/>
    <property type="match status" value="1"/>
</dbReference>
<dbReference type="Gene3D" id="3.40.33.10">
    <property type="entry name" value="CAP"/>
    <property type="match status" value="1"/>
</dbReference>
<dbReference type="OrthoDB" id="337038at2759"/>
<comment type="caution">
    <text evidence="3">The sequence shown here is derived from an EMBL/GenBank/DDBJ whole genome shotgun (WGS) entry which is preliminary data.</text>
</comment>
<evidence type="ECO:0000256" key="1">
    <source>
        <dbReference type="SAM" id="SignalP"/>
    </source>
</evidence>
<gene>
    <name evidence="3" type="ORF">TSOC_003353</name>
</gene>
<dbReference type="InterPro" id="IPR034113">
    <property type="entry name" value="SCP_GAPR1-like"/>
</dbReference>
<sequence length="191" mass="19955">MGAAMRGSTFLVTILIALAALGGGCTDAANLLSATNAYRATHQAPALVWNSSLAADSRSWAAGLAANGCGLVHSPQIAWPDGYSENLYALWVSSGPPAATCTPGAVSWYSEVQYYNFAAAKAFTQNWPPYNNRTVGHFTALVWKASGQLGCGVATGTTSAYYCKAVVCRYRAQSGNIATDSFFAANVLPPI</sequence>
<evidence type="ECO:0000313" key="4">
    <source>
        <dbReference type="Proteomes" id="UP000236333"/>
    </source>
</evidence>
<dbReference type="PROSITE" id="PS01009">
    <property type="entry name" value="CRISP_1"/>
    <property type="match status" value="1"/>
</dbReference>
<accession>A0A2J8ABU2</accession>
<evidence type="ECO:0000259" key="2">
    <source>
        <dbReference type="SMART" id="SM00198"/>
    </source>
</evidence>
<dbReference type="InterPro" id="IPR001283">
    <property type="entry name" value="CRISP-related"/>
</dbReference>
<dbReference type="EMBL" id="PGGS01000071">
    <property type="protein sequence ID" value="PNH09991.1"/>
    <property type="molecule type" value="Genomic_DNA"/>
</dbReference>
<dbReference type="AlphaFoldDB" id="A0A2J8ABU2"/>
<feature type="domain" description="SCP" evidence="2">
    <location>
        <begin position="26"/>
        <end position="179"/>
    </location>
</feature>
<dbReference type="InterPro" id="IPR035940">
    <property type="entry name" value="CAP_sf"/>
</dbReference>
<feature type="signal peptide" evidence="1">
    <location>
        <begin position="1"/>
        <end position="19"/>
    </location>
</feature>
<protein>
    <submittedName>
        <fullName evidence="3">Golgi-associated plant pathogenesis-related protein 1</fullName>
    </submittedName>
</protein>
<name>A0A2J8ABU2_9CHLO</name>
<proteinExistence type="predicted"/>
<dbReference type="SMART" id="SM00198">
    <property type="entry name" value="SCP"/>
    <property type="match status" value="1"/>
</dbReference>
<keyword evidence="4" id="KW-1185">Reference proteome</keyword>
<dbReference type="InterPro" id="IPR014044">
    <property type="entry name" value="CAP_dom"/>
</dbReference>
<dbReference type="InterPro" id="IPR018244">
    <property type="entry name" value="Allrgn_V5/Tpx1_CS"/>
</dbReference>
<keyword evidence="1" id="KW-0732">Signal</keyword>
<dbReference type="SUPFAM" id="SSF55797">
    <property type="entry name" value="PR-1-like"/>
    <property type="match status" value="1"/>
</dbReference>
<feature type="chain" id="PRO_5014349970" evidence="1">
    <location>
        <begin position="20"/>
        <end position="191"/>
    </location>
</feature>
<reference evidence="3 4" key="1">
    <citation type="journal article" date="2017" name="Mol. Biol. Evol.">
        <title>The 4-celled Tetrabaena socialis nuclear genome reveals the essential components for genetic control of cell number at the origin of multicellularity in the volvocine lineage.</title>
        <authorList>
            <person name="Featherston J."/>
            <person name="Arakaki Y."/>
            <person name="Hanschen E.R."/>
            <person name="Ferris P.J."/>
            <person name="Michod R.E."/>
            <person name="Olson B.J.S.C."/>
            <person name="Nozaki H."/>
            <person name="Durand P.M."/>
        </authorList>
    </citation>
    <scope>NUCLEOTIDE SEQUENCE [LARGE SCALE GENOMIC DNA]</scope>
    <source>
        <strain evidence="3 4">NIES-571</strain>
    </source>
</reference>
<dbReference type="Proteomes" id="UP000236333">
    <property type="component" value="Unassembled WGS sequence"/>
</dbReference>
<dbReference type="GO" id="GO:0005576">
    <property type="term" value="C:extracellular region"/>
    <property type="evidence" value="ECO:0007669"/>
    <property type="project" value="InterPro"/>
</dbReference>
<dbReference type="PROSITE" id="PS51257">
    <property type="entry name" value="PROKAR_LIPOPROTEIN"/>
    <property type="match status" value="1"/>
</dbReference>
<dbReference type="PANTHER" id="PTHR10334">
    <property type="entry name" value="CYSTEINE-RICH SECRETORY PROTEIN-RELATED"/>
    <property type="match status" value="1"/>
</dbReference>
<organism evidence="3 4">
    <name type="scientific">Tetrabaena socialis</name>
    <dbReference type="NCBI Taxonomy" id="47790"/>
    <lineage>
        <taxon>Eukaryota</taxon>
        <taxon>Viridiplantae</taxon>
        <taxon>Chlorophyta</taxon>
        <taxon>core chlorophytes</taxon>
        <taxon>Chlorophyceae</taxon>
        <taxon>CS clade</taxon>
        <taxon>Chlamydomonadales</taxon>
        <taxon>Tetrabaenaceae</taxon>
        <taxon>Tetrabaena</taxon>
    </lineage>
</organism>
<evidence type="ECO:0000313" key="3">
    <source>
        <dbReference type="EMBL" id="PNH09991.1"/>
    </source>
</evidence>